<evidence type="ECO:0000313" key="7">
    <source>
        <dbReference type="EMBL" id="MDO7876298.1"/>
    </source>
</evidence>
<sequence>MSQTSAHPSSKAHELSAHTSKPAAAPAAPAPPHTGHPDQVTSLPGLNSLTNVQFAGYAPIGDDASHTDEGLFYWFVGADDYANRPTVLWTNGGPGSSSFWGFFLENGPYEVVSAIGQYPQIQPRPTGWNNYANYIIFEHPLSVTLSFANNGADVPKNPEQGAKQWHHALRHFLKQHPEIARNPLILAGESYAGTYLPMLANHILNSTHEPKIDLRATVLLDAWVNPMVQMAQDTTYAFTHGLISAAQKKQLDAEYQGENLANINSAIAQISGVYMANIAQTADPCFDPVLLYLNRADVRKALHVDNQTQLTDTWSPAVSDNYTPYVNESAMPYVQQLLDQGQQVQVISGLNDAKDCNFLGTGAWLDLLTGPAAEQFQATAPTQWLDPATNVIGFDQDGGQLSWLKVLNAGHLAVHDQPQIIEIILKKALG</sequence>
<dbReference type="InterPro" id="IPR018202">
    <property type="entry name" value="Ser_caboxypep_ser_AS"/>
</dbReference>
<keyword evidence="4" id="KW-0378">Hydrolase</keyword>
<keyword evidence="2" id="KW-0645">Protease</keyword>
<dbReference type="InterPro" id="IPR029058">
    <property type="entry name" value="AB_hydrolase_fold"/>
</dbReference>
<dbReference type="Pfam" id="PF00450">
    <property type="entry name" value="Peptidase_S10"/>
    <property type="match status" value="2"/>
</dbReference>
<dbReference type="EMBL" id="JAUQSY010000010">
    <property type="protein sequence ID" value="MDO7876298.1"/>
    <property type="molecule type" value="Genomic_DNA"/>
</dbReference>
<evidence type="ECO:0000256" key="1">
    <source>
        <dbReference type="ARBA" id="ARBA00022645"/>
    </source>
</evidence>
<evidence type="ECO:0000256" key="5">
    <source>
        <dbReference type="ARBA" id="ARBA00023180"/>
    </source>
</evidence>
<dbReference type="PRINTS" id="PR00724">
    <property type="entry name" value="CRBOXYPTASEC"/>
</dbReference>
<dbReference type="PANTHER" id="PTHR11802:SF3">
    <property type="entry name" value="RETINOID-INDUCIBLE SERINE CARBOXYPEPTIDASE"/>
    <property type="match status" value="1"/>
</dbReference>
<keyword evidence="3" id="KW-0732">Signal</keyword>
<dbReference type="PANTHER" id="PTHR11802">
    <property type="entry name" value="SERINE PROTEASE FAMILY S10 SERINE CARBOXYPEPTIDASE"/>
    <property type="match status" value="1"/>
</dbReference>
<evidence type="ECO:0000256" key="6">
    <source>
        <dbReference type="SAM" id="MobiDB-lite"/>
    </source>
</evidence>
<accession>A0ABT9BIF7</accession>
<evidence type="ECO:0000256" key="2">
    <source>
        <dbReference type="ARBA" id="ARBA00022670"/>
    </source>
</evidence>
<reference evidence="7" key="1">
    <citation type="submission" date="2023-07" db="EMBL/GenBank/DDBJ databases">
        <authorList>
            <person name="Kim M.K."/>
        </authorList>
    </citation>
    <scope>NUCLEOTIDE SEQUENCE</scope>
    <source>
        <strain evidence="7">ASUV-10-1</strain>
    </source>
</reference>
<name>A0ABT9BIF7_9BACT</name>
<evidence type="ECO:0000256" key="3">
    <source>
        <dbReference type="ARBA" id="ARBA00022729"/>
    </source>
</evidence>
<dbReference type="RefSeq" id="WP_305007653.1">
    <property type="nucleotide sequence ID" value="NZ_JAUQSY010000010.1"/>
</dbReference>
<dbReference type="PROSITE" id="PS00131">
    <property type="entry name" value="CARBOXYPEPT_SER_SER"/>
    <property type="match status" value="1"/>
</dbReference>
<protein>
    <recommendedName>
        <fullName evidence="9">Carboxypeptidase</fullName>
    </recommendedName>
</protein>
<dbReference type="SUPFAM" id="SSF53474">
    <property type="entry name" value="alpha/beta-Hydrolases"/>
    <property type="match status" value="1"/>
</dbReference>
<feature type="region of interest" description="Disordered" evidence="6">
    <location>
        <begin position="1"/>
        <end position="43"/>
    </location>
</feature>
<evidence type="ECO:0000256" key="4">
    <source>
        <dbReference type="ARBA" id="ARBA00022801"/>
    </source>
</evidence>
<organism evidence="7 8">
    <name type="scientific">Hymenobacter aranciens</name>
    <dbReference type="NCBI Taxonomy" id="3063996"/>
    <lineage>
        <taxon>Bacteria</taxon>
        <taxon>Pseudomonadati</taxon>
        <taxon>Bacteroidota</taxon>
        <taxon>Cytophagia</taxon>
        <taxon>Cytophagales</taxon>
        <taxon>Hymenobacteraceae</taxon>
        <taxon>Hymenobacter</taxon>
    </lineage>
</organism>
<proteinExistence type="predicted"/>
<evidence type="ECO:0000313" key="8">
    <source>
        <dbReference type="Proteomes" id="UP001176429"/>
    </source>
</evidence>
<evidence type="ECO:0008006" key="9">
    <source>
        <dbReference type="Google" id="ProtNLM"/>
    </source>
</evidence>
<dbReference type="Gene3D" id="3.40.50.1820">
    <property type="entry name" value="alpha/beta hydrolase"/>
    <property type="match status" value="1"/>
</dbReference>
<comment type="caution">
    <text evidence="7">The sequence shown here is derived from an EMBL/GenBank/DDBJ whole genome shotgun (WGS) entry which is preliminary data.</text>
</comment>
<keyword evidence="1" id="KW-0121">Carboxypeptidase</keyword>
<gene>
    <name evidence="7" type="ORF">Q5H93_16255</name>
</gene>
<keyword evidence="8" id="KW-1185">Reference proteome</keyword>
<dbReference type="Gene3D" id="3.40.50.12670">
    <property type="match status" value="1"/>
</dbReference>
<dbReference type="Proteomes" id="UP001176429">
    <property type="component" value="Unassembled WGS sequence"/>
</dbReference>
<dbReference type="InterPro" id="IPR001563">
    <property type="entry name" value="Peptidase_S10"/>
</dbReference>
<keyword evidence="5" id="KW-0325">Glycoprotein</keyword>